<keyword evidence="2" id="KW-1185">Reference proteome</keyword>
<dbReference type="KEGG" id="ahm:TL08_16780"/>
<dbReference type="AlphaFoldDB" id="A0AAC9MZN9"/>
<organism evidence="1 2">
    <name type="scientific">Actinoalloteichus hymeniacidonis</name>
    <dbReference type="NCBI Taxonomy" id="340345"/>
    <lineage>
        <taxon>Bacteria</taxon>
        <taxon>Bacillati</taxon>
        <taxon>Actinomycetota</taxon>
        <taxon>Actinomycetes</taxon>
        <taxon>Pseudonocardiales</taxon>
        <taxon>Pseudonocardiaceae</taxon>
        <taxon>Actinoalloteichus</taxon>
    </lineage>
</organism>
<sequence length="43" mass="4815">MRMVLRAVGKVEQLTTLDRNGDLEQFLWPKGTLETLADAIGAR</sequence>
<accession>A0AAC9MZN9</accession>
<dbReference type="EMBL" id="CP014859">
    <property type="protein sequence ID" value="AOS64156.1"/>
    <property type="molecule type" value="Genomic_DNA"/>
</dbReference>
<gene>
    <name evidence="1" type="ORF">TL08_16780</name>
</gene>
<protein>
    <submittedName>
        <fullName evidence="1">Uncharacterized protein</fullName>
    </submittedName>
</protein>
<evidence type="ECO:0000313" key="1">
    <source>
        <dbReference type="EMBL" id="AOS64156.1"/>
    </source>
</evidence>
<name>A0AAC9MZN9_9PSEU</name>
<reference evidence="2" key="1">
    <citation type="submission" date="2016-03" db="EMBL/GenBank/DDBJ databases">
        <title>Complete genome sequence of the type strain Actinoalloteichus hymeniacidonis DSM 45092.</title>
        <authorList>
            <person name="Schaffert L."/>
            <person name="Albersmeier A."/>
            <person name="Winkler A."/>
            <person name="Kalinowski J."/>
            <person name="Zotchev S."/>
            <person name="Ruckert C."/>
        </authorList>
    </citation>
    <scope>NUCLEOTIDE SEQUENCE [LARGE SCALE GENOMIC DNA]</scope>
    <source>
        <strain evidence="2">HPA177(T) (DSM 45092(T))</strain>
    </source>
</reference>
<proteinExistence type="predicted"/>
<dbReference type="Proteomes" id="UP000095210">
    <property type="component" value="Chromosome"/>
</dbReference>
<evidence type="ECO:0000313" key="2">
    <source>
        <dbReference type="Proteomes" id="UP000095210"/>
    </source>
</evidence>